<feature type="chain" id="PRO_5046153900" description="Cytochrome C Planctomycete-type domain-containing protein" evidence="2">
    <location>
        <begin position="29"/>
        <end position="328"/>
    </location>
</feature>
<evidence type="ECO:0000313" key="4">
    <source>
        <dbReference type="EMBL" id="MCW1923158.1"/>
    </source>
</evidence>
<organism evidence="4 5">
    <name type="scientific">Luteolibacter arcticus</name>
    <dbReference type="NCBI Taxonomy" id="1581411"/>
    <lineage>
        <taxon>Bacteria</taxon>
        <taxon>Pseudomonadati</taxon>
        <taxon>Verrucomicrobiota</taxon>
        <taxon>Verrucomicrobiia</taxon>
        <taxon>Verrucomicrobiales</taxon>
        <taxon>Verrucomicrobiaceae</taxon>
        <taxon>Luteolibacter</taxon>
    </lineage>
</organism>
<dbReference type="RefSeq" id="WP_264487264.1">
    <property type="nucleotide sequence ID" value="NZ_JAPDDT010000004.1"/>
</dbReference>
<gene>
    <name evidence="4" type="ORF">OKA05_11390</name>
</gene>
<comment type="caution">
    <text evidence="4">The sequence shown here is derived from an EMBL/GenBank/DDBJ whole genome shotgun (WGS) entry which is preliminary data.</text>
</comment>
<keyword evidence="5" id="KW-1185">Reference proteome</keyword>
<dbReference type="SUPFAM" id="SSF52047">
    <property type="entry name" value="RNI-like"/>
    <property type="match status" value="1"/>
</dbReference>
<dbReference type="PANTHER" id="PTHR35889">
    <property type="entry name" value="CYCLOINULO-OLIGOSACCHARIDE FRUCTANOTRANSFERASE-RELATED"/>
    <property type="match status" value="1"/>
</dbReference>
<protein>
    <recommendedName>
        <fullName evidence="3">Cytochrome C Planctomycete-type domain-containing protein</fullName>
    </recommendedName>
</protein>
<dbReference type="EMBL" id="JAPDDT010000004">
    <property type="protein sequence ID" value="MCW1923158.1"/>
    <property type="molecule type" value="Genomic_DNA"/>
</dbReference>
<dbReference type="Proteomes" id="UP001320876">
    <property type="component" value="Unassembled WGS sequence"/>
</dbReference>
<keyword evidence="2" id="KW-0732">Signal</keyword>
<dbReference type="InterPro" id="IPR032675">
    <property type="entry name" value="LRR_dom_sf"/>
</dbReference>
<evidence type="ECO:0000256" key="1">
    <source>
        <dbReference type="SAM" id="MobiDB-lite"/>
    </source>
</evidence>
<feature type="signal peptide" evidence="2">
    <location>
        <begin position="1"/>
        <end position="28"/>
    </location>
</feature>
<dbReference type="PANTHER" id="PTHR35889:SF3">
    <property type="entry name" value="F-BOX DOMAIN-CONTAINING PROTEIN"/>
    <property type="match status" value="1"/>
</dbReference>
<feature type="region of interest" description="Disordered" evidence="1">
    <location>
        <begin position="154"/>
        <end position="173"/>
    </location>
</feature>
<evidence type="ECO:0000259" key="3">
    <source>
        <dbReference type="Pfam" id="PF07635"/>
    </source>
</evidence>
<dbReference type="InterPro" id="IPR001611">
    <property type="entry name" value="Leu-rich_rpt"/>
</dbReference>
<sequence>MKAFLTSHRGLTRSVLLVLAAGTSGAMAADPVVYSEIIAPIFEEKCAACHGAEKQKGKFRMDDYELLVKGGKEGEGLVHGKSAESNIVIRIDLPMDDDEHMPPEDKKQLEPHEVRLIKWWIDSGASKDAKLASLNPGDDINAALSKIVPADARKKQEEASAGEAKEAASKRESLKGEVARLRKEFPAALNFESQSTGGVVFTAASLRKEFGDDDLAKLAPVMPGMVSLDLSACKVTDKGAAMLKDAAELKILRLSETGVTDAAVGVIATLPKLESLNLYGTQVTNAGILKLAGRANLKRLYLWQTKVDAAGIQALKAKLPGCEIVMGM</sequence>
<reference evidence="4 5" key="1">
    <citation type="submission" date="2022-10" db="EMBL/GenBank/DDBJ databases">
        <title>Luteolibacter arcticus strain CCTCC AB 2014275, whole genome shotgun sequencing project.</title>
        <authorList>
            <person name="Zhao G."/>
            <person name="Shen L."/>
        </authorList>
    </citation>
    <scope>NUCLEOTIDE SEQUENCE [LARGE SCALE GENOMIC DNA]</scope>
    <source>
        <strain evidence="4 5">CCTCC AB 2014275</strain>
    </source>
</reference>
<name>A0ABT3GI26_9BACT</name>
<feature type="domain" description="Cytochrome C Planctomycete-type" evidence="3">
    <location>
        <begin position="46"/>
        <end position="105"/>
    </location>
</feature>
<dbReference type="InterPro" id="IPR036909">
    <property type="entry name" value="Cyt_c-like_dom_sf"/>
</dbReference>
<evidence type="ECO:0000313" key="5">
    <source>
        <dbReference type="Proteomes" id="UP001320876"/>
    </source>
</evidence>
<dbReference type="InterPro" id="IPR011429">
    <property type="entry name" value="Cyt_c_Planctomycete-type"/>
</dbReference>
<accession>A0ABT3GI26</accession>
<dbReference type="Gene3D" id="3.80.10.10">
    <property type="entry name" value="Ribonuclease Inhibitor"/>
    <property type="match status" value="1"/>
</dbReference>
<dbReference type="Pfam" id="PF07635">
    <property type="entry name" value="PSCyt1"/>
    <property type="match status" value="1"/>
</dbReference>
<proteinExistence type="predicted"/>
<evidence type="ECO:0000256" key="2">
    <source>
        <dbReference type="SAM" id="SignalP"/>
    </source>
</evidence>
<dbReference type="SUPFAM" id="SSF46626">
    <property type="entry name" value="Cytochrome c"/>
    <property type="match status" value="1"/>
</dbReference>
<dbReference type="Pfam" id="PF13516">
    <property type="entry name" value="LRR_6"/>
    <property type="match status" value="2"/>
</dbReference>